<accession>A0A6C0E8N3</accession>
<name>A0A6C0E8N3_9ZZZZ</name>
<dbReference type="AlphaFoldDB" id="A0A6C0E8N3"/>
<protein>
    <recommendedName>
        <fullName evidence="1">Microbial-type PARG catalytic domain-containing protein</fullName>
    </recommendedName>
</protein>
<organism evidence="2">
    <name type="scientific">viral metagenome</name>
    <dbReference type="NCBI Taxonomy" id="1070528"/>
    <lineage>
        <taxon>unclassified sequences</taxon>
        <taxon>metagenomes</taxon>
        <taxon>organismal metagenomes</taxon>
    </lineage>
</organism>
<dbReference type="InterPro" id="IPR043472">
    <property type="entry name" value="Macro_dom-like"/>
</dbReference>
<sequence>MNVNMNNKRDERVALFNETIRVAKKNNTPEKSLELMKDKNFNKKYDYESIMESYKNKIKDLYNTQNTKINVLNQDTIDVALDMNKSGLKPLVLNLASDYMPGGGCRKGAMAQEEQLYYCSDYDLLLGLHNRDEYYPLDHMKNTSILTKNVTVIRQGNYRWLDNPVRFDFLAIPALNRPILENNKYFVKDLQIMKKKIESIFLIAASEGYRSLLLGALGCGAYGNPVEEVVAIYKEMLTKYKKHFDVVTFAVLSPTPANNNFDKFTVLRYP</sequence>
<dbReference type="SUPFAM" id="SSF52949">
    <property type="entry name" value="Macro domain-like"/>
    <property type="match status" value="1"/>
</dbReference>
<dbReference type="InterPro" id="IPR019261">
    <property type="entry name" value="PARG_cat_microbial"/>
</dbReference>
<feature type="domain" description="Microbial-type PARG catalytic" evidence="1">
    <location>
        <begin position="55"/>
        <end position="148"/>
    </location>
</feature>
<dbReference type="Pfam" id="PF10021">
    <property type="entry name" value="PARG_cat_microb"/>
    <property type="match status" value="1"/>
</dbReference>
<evidence type="ECO:0000313" key="2">
    <source>
        <dbReference type="EMBL" id="QHT24930.1"/>
    </source>
</evidence>
<dbReference type="NCBIfam" id="TIGR02452">
    <property type="entry name" value="TIGR02452 family protein"/>
    <property type="match status" value="1"/>
</dbReference>
<reference evidence="2" key="1">
    <citation type="journal article" date="2020" name="Nature">
        <title>Giant virus diversity and host interactions through global metagenomics.</title>
        <authorList>
            <person name="Schulz F."/>
            <person name="Roux S."/>
            <person name="Paez-Espino D."/>
            <person name="Jungbluth S."/>
            <person name="Walsh D.A."/>
            <person name="Denef V.J."/>
            <person name="McMahon K.D."/>
            <person name="Konstantinidis K.T."/>
            <person name="Eloe-Fadrosh E.A."/>
            <person name="Kyrpides N.C."/>
            <person name="Woyke T."/>
        </authorList>
    </citation>
    <scope>NUCLEOTIDE SEQUENCE</scope>
    <source>
        <strain evidence="2">GVMAG-M-3300023179-150</strain>
    </source>
</reference>
<dbReference type="Gene3D" id="3.40.220.10">
    <property type="entry name" value="Leucine Aminopeptidase, subunit E, domain 1"/>
    <property type="match status" value="1"/>
</dbReference>
<dbReference type="InterPro" id="IPR012664">
    <property type="entry name" value="CHP02452"/>
</dbReference>
<proteinExistence type="predicted"/>
<dbReference type="PANTHER" id="PTHR35596">
    <property type="entry name" value="DUF2263 DOMAIN-CONTAINING PROTEIN"/>
    <property type="match status" value="1"/>
</dbReference>
<dbReference type="PANTHER" id="PTHR35596:SF1">
    <property type="entry name" value="MICROBIAL-TYPE PARG CATALYTIC DOMAIN-CONTAINING PROTEIN"/>
    <property type="match status" value="1"/>
</dbReference>
<dbReference type="EMBL" id="MN739751">
    <property type="protein sequence ID" value="QHT24930.1"/>
    <property type="molecule type" value="Genomic_DNA"/>
</dbReference>
<evidence type="ECO:0000259" key="1">
    <source>
        <dbReference type="Pfam" id="PF10021"/>
    </source>
</evidence>